<feature type="signal peptide" evidence="1">
    <location>
        <begin position="1"/>
        <end position="20"/>
    </location>
</feature>
<feature type="domain" description="Ice-binding protein C-terminal" evidence="2">
    <location>
        <begin position="160"/>
        <end position="184"/>
    </location>
</feature>
<dbReference type="RefSeq" id="WP_313875471.1">
    <property type="nucleotide sequence ID" value="NZ_JAVBIK010000001.1"/>
</dbReference>
<protein>
    <submittedName>
        <fullName evidence="3">PEP-CTERM sorting domain-containing protein</fullName>
    </submittedName>
</protein>
<evidence type="ECO:0000313" key="3">
    <source>
        <dbReference type="EMBL" id="MDT7519814.1"/>
    </source>
</evidence>
<gene>
    <name evidence="3" type="ORF">RAE19_14030</name>
</gene>
<comment type="caution">
    <text evidence="3">The sequence shown here is derived from an EMBL/GenBank/DDBJ whole genome shotgun (WGS) entry which is preliminary data.</text>
</comment>
<dbReference type="InterPro" id="IPR013424">
    <property type="entry name" value="Ice-binding_C"/>
</dbReference>
<keyword evidence="1" id="KW-0732">Signal</keyword>
<sequence>MKKYLLTLGLLVGALGQSMAATTYFTENFDNLNAWTTKGDSSATVSGNVLTFGRGNSAGDIFSLATFSNGYVNFQYRGVANVDGGGYFGISQGFPGNHTWLAGSSSRFPTPFTLINDGTWRSYSIQFSGTGHLMLEQFANDTPGQAQFRGLSVTDVAVTAVPEPESYAMLLAGLGLMGVAIKRKKSK</sequence>
<evidence type="ECO:0000256" key="1">
    <source>
        <dbReference type="SAM" id="SignalP"/>
    </source>
</evidence>
<reference evidence="3 4" key="1">
    <citation type="submission" date="2023-08" db="EMBL/GenBank/DDBJ databases">
        <title>Rhodoferax potami sp. nov. and Rhodoferax mekongensis sp. nov., isolated from the Mekong River in Thailand.</title>
        <authorList>
            <person name="Kitikhun S."/>
            <person name="Charoenyingcharoen P."/>
            <person name="Siriarchawattana P."/>
            <person name="Likhitrattanapisal S."/>
            <person name="Nilsakha T."/>
            <person name="Chanpet A."/>
            <person name="Rattanawaree P."/>
            <person name="Ingsriswang S."/>
        </authorList>
    </citation>
    <scope>NUCLEOTIDE SEQUENCE [LARGE SCALE GENOMIC DNA]</scope>
    <source>
        <strain evidence="3 4">TBRC 17660</strain>
    </source>
</reference>
<evidence type="ECO:0000259" key="2">
    <source>
        <dbReference type="Pfam" id="PF07589"/>
    </source>
</evidence>
<dbReference type="Pfam" id="PF07589">
    <property type="entry name" value="PEP-CTERM"/>
    <property type="match status" value="1"/>
</dbReference>
<organism evidence="3 4">
    <name type="scientific">Rhodoferax potami</name>
    <dbReference type="NCBI Taxonomy" id="3068338"/>
    <lineage>
        <taxon>Bacteria</taxon>
        <taxon>Pseudomonadati</taxon>
        <taxon>Pseudomonadota</taxon>
        <taxon>Betaproteobacteria</taxon>
        <taxon>Burkholderiales</taxon>
        <taxon>Comamonadaceae</taxon>
        <taxon>Rhodoferax</taxon>
    </lineage>
</organism>
<proteinExistence type="predicted"/>
<keyword evidence="4" id="KW-1185">Reference proteome</keyword>
<feature type="chain" id="PRO_5045136906" evidence="1">
    <location>
        <begin position="21"/>
        <end position="187"/>
    </location>
</feature>
<dbReference type="Proteomes" id="UP001321700">
    <property type="component" value="Unassembled WGS sequence"/>
</dbReference>
<evidence type="ECO:0000313" key="4">
    <source>
        <dbReference type="Proteomes" id="UP001321700"/>
    </source>
</evidence>
<name>A0ABU3KPU0_9BURK</name>
<dbReference type="EMBL" id="JAVBIK010000001">
    <property type="protein sequence ID" value="MDT7519814.1"/>
    <property type="molecule type" value="Genomic_DNA"/>
</dbReference>
<accession>A0ABU3KPU0</accession>
<dbReference type="NCBIfam" id="TIGR02595">
    <property type="entry name" value="PEP_CTERM"/>
    <property type="match status" value="1"/>
</dbReference>